<name>F0ZRU2_DICPU</name>
<dbReference type="GO" id="GO:0031252">
    <property type="term" value="C:cell leading edge"/>
    <property type="evidence" value="ECO:0007669"/>
    <property type="project" value="EnsemblProtists"/>
</dbReference>
<evidence type="ECO:0000259" key="3">
    <source>
        <dbReference type="PROSITE" id="PS50003"/>
    </source>
</evidence>
<dbReference type="GO" id="GO:0098609">
    <property type="term" value="P:cell-cell adhesion"/>
    <property type="evidence" value="ECO:0007669"/>
    <property type="project" value="EnsemblProtists"/>
</dbReference>
<feature type="region of interest" description="Disordered" evidence="2">
    <location>
        <begin position="338"/>
        <end position="386"/>
    </location>
</feature>
<dbReference type="Pfam" id="PF02145">
    <property type="entry name" value="Rap_GAP"/>
    <property type="match status" value="1"/>
</dbReference>
<feature type="domain" description="PH" evidence="3">
    <location>
        <begin position="254"/>
        <end position="285"/>
    </location>
</feature>
<feature type="compositionally biased region" description="Polar residues" evidence="2">
    <location>
        <begin position="631"/>
        <end position="649"/>
    </location>
</feature>
<dbReference type="OrthoDB" id="2499658at2759"/>
<dbReference type="GO" id="GO:0043325">
    <property type="term" value="F:phosphatidylinositol-3,4-bisphosphate binding"/>
    <property type="evidence" value="ECO:0007669"/>
    <property type="project" value="EnsemblProtists"/>
</dbReference>
<evidence type="ECO:0000256" key="1">
    <source>
        <dbReference type="ARBA" id="ARBA00022468"/>
    </source>
</evidence>
<feature type="compositionally biased region" description="Low complexity" evidence="2">
    <location>
        <begin position="366"/>
        <end position="381"/>
    </location>
</feature>
<feature type="compositionally biased region" description="Low complexity" evidence="2">
    <location>
        <begin position="654"/>
        <end position="676"/>
    </location>
</feature>
<dbReference type="KEGG" id="dpp:DICPUDRAFT_98586"/>
<dbReference type="GO" id="GO:0070685">
    <property type="term" value="C:macropinocytic cup"/>
    <property type="evidence" value="ECO:0007669"/>
    <property type="project" value="EnsemblProtists"/>
</dbReference>
<evidence type="ECO:0000256" key="2">
    <source>
        <dbReference type="SAM" id="MobiDB-lite"/>
    </source>
</evidence>
<dbReference type="InterPro" id="IPR011993">
    <property type="entry name" value="PH-like_dom_sf"/>
</dbReference>
<dbReference type="GO" id="GO:0031149">
    <property type="term" value="P:sorocarp stalk cell differentiation"/>
    <property type="evidence" value="ECO:0007669"/>
    <property type="project" value="EnsemblProtists"/>
</dbReference>
<dbReference type="RefSeq" id="XP_003290136.1">
    <property type="nucleotide sequence ID" value="XM_003290088.1"/>
</dbReference>
<feature type="compositionally biased region" description="Low complexity" evidence="2">
    <location>
        <begin position="338"/>
        <end position="347"/>
    </location>
</feature>
<dbReference type="EMBL" id="GL871147">
    <property type="protein sequence ID" value="EGC33320.1"/>
    <property type="molecule type" value="Genomic_DNA"/>
</dbReference>
<keyword evidence="1" id="KW-0343">GTPase activation</keyword>
<dbReference type="GO" id="GO:0032487">
    <property type="term" value="P:regulation of Rap protein signal transduction"/>
    <property type="evidence" value="ECO:0007669"/>
    <property type="project" value="EnsemblProtists"/>
</dbReference>
<accession>F0ZRU2</accession>
<dbReference type="GeneID" id="10504511"/>
<evidence type="ECO:0000259" key="4">
    <source>
        <dbReference type="PROSITE" id="PS50085"/>
    </source>
</evidence>
<dbReference type="Gene3D" id="2.30.29.30">
    <property type="entry name" value="Pleckstrin-homology domain (PH domain)/Phosphotyrosine-binding domain (PTB)"/>
    <property type="match status" value="3"/>
</dbReference>
<dbReference type="GO" id="GO:0031254">
    <property type="term" value="C:cell trailing edge"/>
    <property type="evidence" value="ECO:0007669"/>
    <property type="project" value="EnsemblProtists"/>
</dbReference>
<dbReference type="Gene3D" id="3.40.50.11210">
    <property type="entry name" value="Rap/Ran-GAP"/>
    <property type="match status" value="1"/>
</dbReference>
<dbReference type="GO" id="GO:0005547">
    <property type="term" value="F:phosphatidylinositol-3,4,5-trisphosphate binding"/>
    <property type="evidence" value="ECO:0007669"/>
    <property type="project" value="EnsemblProtists"/>
</dbReference>
<dbReference type="FunCoup" id="F0ZRU2">
    <property type="interactions" value="524"/>
</dbReference>
<reference evidence="6" key="1">
    <citation type="journal article" date="2011" name="Genome Biol.">
        <title>Comparative genomics of the social amoebae Dictyostelium discoideum and Dictyostelium purpureum.</title>
        <authorList>
            <consortium name="US DOE Joint Genome Institute (JGI-PGF)"/>
            <person name="Sucgang R."/>
            <person name="Kuo A."/>
            <person name="Tian X."/>
            <person name="Salerno W."/>
            <person name="Parikh A."/>
            <person name="Feasley C.L."/>
            <person name="Dalin E."/>
            <person name="Tu H."/>
            <person name="Huang E."/>
            <person name="Barry K."/>
            <person name="Lindquist E."/>
            <person name="Shapiro H."/>
            <person name="Bruce D."/>
            <person name="Schmutz J."/>
            <person name="Salamov A."/>
            <person name="Fey P."/>
            <person name="Gaudet P."/>
            <person name="Anjard C."/>
            <person name="Babu M.M."/>
            <person name="Basu S."/>
            <person name="Bushmanova Y."/>
            <person name="van der Wel H."/>
            <person name="Katoh-Kurasawa M."/>
            <person name="Dinh C."/>
            <person name="Coutinho P.M."/>
            <person name="Saito T."/>
            <person name="Elias M."/>
            <person name="Schaap P."/>
            <person name="Kay R.R."/>
            <person name="Henrissat B."/>
            <person name="Eichinger L."/>
            <person name="Rivero F."/>
            <person name="Putnam N.H."/>
            <person name="West C.M."/>
            <person name="Loomis W.F."/>
            <person name="Chisholm R.L."/>
            <person name="Shaulsky G."/>
            <person name="Strassmann J.E."/>
            <person name="Queller D.C."/>
            <person name="Kuspa A."/>
            <person name="Grigoriev I.V."/>
        </authorList>
    </citation>
    <scope>NUCLEOTIDE SEQUENCE [LARGE SCALE GENOMIC DNA]</scope>
    <source>
        <strain evidence="6">QSDP1</strain>
    </source>
</reference>
<dbReference type="Proteomes" id="UP000001064">
    <property type="component" value="Unassembled WGS sequence"/>
</dbReference>
<dbReference type="InterPro" id="IPR050989">
    <property type="entry name" value="Rap1_Ran_GAP"/>
</dbReference>
<dbReference type="SUPFAM" id="SSF111347">
    <property type="entry name" value="Rap/Ran-GAP"/>
    <property type="match status" value="1"/>
</dbReference>
<feature type="domain" description="PH" evidence="3">
    <location>
        <begin position="119"/>
        <end position="211"/>
    </location>
</feature>
<organism evidence="5 6">
    <name type="scientific">Dictyostelium purpureum</name>
    <name type="common">Slime mold</name>
    <dbReference type="NCBI Taxonomy" id="5786"/>
    <lineage>
        <taxon>Eukaryota</taxon>
        <taxon>Amoebozoa</taxon>
        <taxon>Evosea</taxon>
        <taxon>Eumycetozoa</taxon>
        <taxon>Dictyostelia</taxon>
        <taxon>Dictyosteliales</taxon>
        <taxon>Dictyosteliaceae</taxon>
        <taxon>Dictyostelium</taxon>
    </lineage>
</organism>
<dbReference type="PROSITE" id="PS50085">
    <property type="entry name" value="RAPGAP"/>
    <property type="match status" value="1"/>
</dbReference>
<dbReference type="GO" id="GO:0048870">
    <property type="term" value="P:cell motility"/>
    <property type="evidence" value="ECO:0007669"/>
    <property type="project" value="EnsemblProtists"/>
</dbReference>
<dbReference type="PANTHER" id="PTHR15711:SF62">
    <property type="entry name" value="GTPASE-ACTIVATING RAP_RAN-GAP DOMAIN-LIKE PROTEIN 3"/>
    <property type="match status" value="1"/>
</dbReference>
<keyword evidence="6" id="KW-1185">Reference proteome</keyword>
<dbReference type="PROSITE" id="PS50003">
    <property type="entry name" value="PH_DOMAIN"/>
    <property type="match status" value="3"/>
</dbReference>
<feature type="compositionally biased region" description="Low complexity" evidence="2">
    <location>
        <begin position="84"/>
        <end position="112"/>
    </location>
</feature>
<feature type="compositionally biased region" description="Low complexity" evidence="2">
    <location>
        <begin position="297"/>
        <end position="312"/>
    </location>
</feature>
<sequence length="1050" mass="117450">MNTTEYSECLLGINGQMKKVSLKLKSCVDDKQYSNAKKYGWIEKRCGKNLGSWKRMWFILKENELQYYIKEKNLKKRTPTISGNSAVNNNENNSINSVNSNNNNSNENSNNSLQDSISHVNLEGELGKKKEGKGWKVRWMKLLDHSLLYYKSSKDREPLGIINLNECQDCEINKDVSNKFVVVHCNNRYYFKTNTKDELNLWVKAIKKRIPAINQTTEFNKMDLDQFQLKGVIEFSNVLGVQETYKFSSQPNCILISTDQKTYYLSFDSNKEKSDWVSSINQTVAKFTQSLSVRSTSISNGSVSPPSQSNGPSSPPPNKDTGFTFSFKNAKPWRFSTVPSSSSSQVHSRSHSETFSAGTKPSVRFSDSPPIKSSAAKSPLSDSNKKEDFEYGSQILPRKLTMLGPNGGVQVSTSTGAVELSPVLTSSTNNGLINESMDSSDEGDDDCKMMMPESLKNEMMRRSVVSLLKTFKLEIFIVSDQKDQEVFTFVFNDSVLVDQVKAFAFKSIPALQNLNASEYRLGIDEDNLLEVEFLKFVFSNTIVELELKICGIVKLGIFHHRKDRRVKEKLYPDKYQGLHSSSMNNKLYSSSQYMPTIELSKSESSLCTSPNGNGIASSPSIKSPLSVSASTTPILNGSGDLPNQANNHINGHYSHPLASSSPNLSSSASSVNSSPISEKKANSTWQSVNPSLNRRQLISSCIGWNIESPTTNSFSSVNWKPKFDKQEHGFYRKYNFDGSSIVQSFLGVDNKIGPIAFSLAKDSNDNYRGVLHTKFGAKAISEESKNIIFTLLPMSKKIKTKKVVSHLINIIDPTIDPKLLNLASNQNDLQKELLSFEERQTTSGFKFGLVYCRHGQVTDDEIFSNKAGSPDWDEFLGLIGDKIELIGWPHYSAGLDVKFNSTGTHSLYTDYHGNEVMFHVSTMLPFSPNDPQQIERKRQVGNDICVVIFNDGSLSYAPNTITSQFNHVVILVQYDKQNNGYKVSMSCKDGVKTPFEPVTPSGIIKKSDIKDFLLTKLINGELASLQAPVFASKITRTRESLLNYYISQFL</sequence>
<evidence type="ECO:0000313" key="6">
    <source>
        <dbReference type="Proteomes" id="UP000001064"/>
    </source>
</evidence>
<dbReference type="AlphaFoldDB" id="F0ZRU2"/>
<feature type="compositionally biased region" description="Low complexity" evidence="2">
    <location>
        <begin position="615"/>
        <end position="630"/>
    </location>
</feature>
<dbReference type="GO" id="GO:0032486">
    <property type="term" value="P:Rap protein signal transduction"/>
    <property type="evidence" value="ECO:0007669"/>
    <property type="project" value="EnsemblProtists"/>
</dbReference>
<proteinExistence type="predicted"/>
<dbReference type="GO" id="GO:0043327">
    <property type="term" value="P:chemotaxis to cAMP"/>
    <property type="evidence" value="ECO:0007669"/>
    <property type="project" value="EnsemblProtists"/>
</dbReference>
<protein>
    <recommendedName>
        <fullName evidence="7">Pleckstrin domain-containing protein</fullName>
    </recommendedName>
</protein>
<feature type="domain" description="PH" evidence="3">
    <location>
        <begin position="35"/>
        <end position="68"/>
    </location>
</feature>
<dbReference type="GO" id="GO:0031143">
    <property type="term" value="C:pseudopodium"/>
    <property type="evidence" value="ECO:0007669"/>
    <property type="project" value="EnsemblProtists"/>
</dbReference>
<feature type="compositionally biased region" description="Polar residues" evidence="2">
    <location>
        <begin position="604"/>
        <end position="614"/>
    </location>
</feature>
<feature type="region of interest" description="Disordered" evidence="2">
    <location>
        <begin position="297"/>
        <end position="323"/>
    </location>
</feature>
<evidence type="ECO:0008006" key="7">
    <source>
        <dbReference type="Google" id="ProtNLM"/>
    </source>
</evidence>
<dbReference type="OMA" id="QVGNDIC"/>
<dbReference type="Pfam" id="PF00169">
    <property type="entry name" value="PH"/>
    <property type="match status" value="2"/>
</dbReference>
<dbReference type="InParanoid" id="F0ZRU2"/>
<dbReference type="GO" id="GO:0005886">
    <property type="term" value="C:plasma membrane"/>
    <property type="evidence" value="ECO:0007669"/>
    <property type="project" value="EnsemblProtists"/>
</dbReference>
<dbReference type="GO" id="GO:0005938">
    <property type="term" value="C:cell cortex"/>
    <property type="evidence" value="ECO:0007669"/>
    <property type="project" value="EnsemblProtists"/>
</dbReference>
<dbReference type="InterPro" id="IPR000331">
    <property type="entry name" value="Rap/Ran_GAP_dom"/>
</dbReference>
<dbReference type="SMART" id="SM00233">
    <property type="entry name" value="PH"/>
    <property type="match status" value="1"/>
</dbReference>
<dbReference type="GO" id="GO:0005096">
    <property type="term" value="F:GTPase activator activity"/>
    <property type="evidence" value="ECO:0007669"/>
    <property type="project" value="UniProtKB-KW"/>
</dbReference>
<feature type="domain" description="Rap-GAP" evidence="4">
    <location>
        <begin position="833"/>
        <end position="1045"/>
    </location>
</feature>
<gene>
    <name evidence="5" type="ORF">DICPUDRAFT_98586</name>
</gene>
<evidence type="ECO:0000313" key="5">
    <source>
        <dbReference type="EMBL" id="EGC33320.1"/>
    </source>
</evidence>
<dbReference type="PANTHER" id="PTHR15711">
    <property type="entry name" value="RAP GTPASE-ACTIVATING PROTEIN"/>
    <property type="match status" value="1"/>
</dbReference>
<dbReference type="GO" id="GO:0044354">
    <property type="term" value="C:macropinosome"/>
    <property type="evidence" value="ECO:0007669"/>
    <property type="project" value="EnsemblProtists"/>
</dbReference>
<feature type="region of interest" description="Disordered" evidence="2">
    <location>
        <begin position="79"/>
        <end position="114"/>
    </location>
</feature>
<dbReference type="InterPro" id="IPR001849">
    <property type="entry name" value="PH_domain"/>
</dbReference>
<dbReference type="eggNOG" id="KOG3686">
    <property type="taxonomic scope" value="Eukaryota"/>
</dbReference>
<dbReference type="STRING" id="5786.F0ZRU2"/>
<dbReference type="SUPFAM" id="SSF50729">
    <property type="entry name" value="PH domain-like"/>
    <property type="match status" value="3"/>
</dbReference>
<dbReference type="InterPro" id="IPR035974">
    <property type="entry name" value="Rap/Ran-GAP_sf"/>
</dbReference>
<dbReference type="VEuPathDB" id="AmoebaDB:DICPUDRAFT_98586"/>
<feature type="region of interest" description="Disordered" evidence="2">
    <location>
        <begin position="604"/>
        <end position="684"/>
    </location>
</feature>